<organism evidence="7 8">
    <name type="scientific">Cruoricaptor ignavus</name>
    <dbReference type="NCBI Taxonomy" id="1118202"/>
    <lineage>
        <taxon>Bacteria</taxon>
        <taxon>Pseudomonadati</taxon>
        <taxon>Bacteroidota</taxon>
        <taxon>Flavobacteriia</taxon>
        <taxon>Flavobacteriales</taxon>
        <taxon>Weeksellaceae</taxon>
        <taxon>Cruoricaptor</taxon>
    </lineage>
</organism>
<dbReference type="AlphaFoldDB" id="A0A1M6AB33"/>
<reference evidence="7 8" key="1">
    <citation type="submission" date="2016-11" db="EMBL/GenBank/DDBJ databases">
        <authorList>
            <person name="Jaros S."/>
            <person name="Januszkiewicz K."/>
            <person name="Wedrychowicz H."/>
        </authorList>
    </citation>
    <scope>NUCLEOTIDE SEQUENCE [LARGE SCALE GENOMIC DNA]</scope>
    <source>
        <strain evidence="7 8">DSM 25479</strain>
    </source>
</reference>
<accession>A0A1M6AB33</accession>
<dbReference type="STRING" id="1118202.SAMN05443429_101224"/>
<evidence type="ECO:0000256" key="4">
    <source>
        <dbReference type="ARBA" id="ARBA00023136"/>
    </source>
</evidence>
<sequence>MRKKFRVYRQAAGYKGFIANLPTIWRMIKQWRKGNYKTSQVSMWTVFLGLAYIISPIDILPEIAIPFVGIVDDLAVLAFLMPRLMNEVERFLQWESDKKNDITTIEVDAE</sequence>
<proteinExistence type="predicted"/>
<feature type="domain" description="DUF1232" evidence="6">
    <location>
        <begin position="44"/>
        <end position="79"/>
    </location>
</feature>
<keyword evidence="4 5" id="KW-0472">Membrane</keyword>
<dbReference type="GO" id="GO:0012505">
    <property type="term" value="C:endomembrane system"/>
    <property type="evidence" value="ECO:0007669"/>
    <property type="project" value="UniProtKB-SubCell"/>
</dbReference>
<name>A0A1M6AB33_9FLAO</name>
<dbReference type="Pfam" id="PF06803">
    <property type="entry name" value="DUF1232"/>
    <property type="match status" value="1"/>
</dbReference>
<evidence type="ECO:0000256" key="2">
    <source>
        <dbReference type="ARBA" id="ARBA00022692"/>
    </source>
</evidence>
<keyword evidence="3 5" id="KW-1133">Transmembrane helix</keyword>
<gene>
    <name evidence="7" type="ORF">SAMN05443429_101224</name>
</gene>
<evidence type="ECO:0000256" key="1">
    <source>
        <dbReference type="ARBA" id="ARBA00004127"/>
    </source>
</evidence>
<feature type="transmembrane region" description="Helical" evidence="5">
    <location>
        <begin position="41"/>
        <end position="57"/>
    </location>
</feature>
<evidence type="ECO:0000256" key="5">
    <source>
        <dbReference type="SAM" id="Phobius"/>
    </source>
</evidence>
<evidence type="ECO:0000259" key="6">
    <source>
        <dbReference type="Pfam" id="PF06803"/>
    </source>
</evidence>
<dbReference type="EMBL" id="FQYI01000001">
    <property type="protein sequence ID" value="SHI33666.1"/>
    <property type="molecule type" value="Genomic_DNA"/>
</dbReference>
<protein>
    <submittedName>
        <fullName evidence="7">Uncharacterized membrane protein YkvA, DUF1232 family</fullName>
    </submittedName>
</protein>
<dbReference type="OrthoDB" id="9800034at2"/>
<evidence type="ECO:0000313" key="7">
    <source>
        <dbReference type="EMBL" id="SHI33666.1"/>
    </source>
</evidence>
<evidence type="ECO:0000256" key="3">
    <source>
        <dbReference type="ARBA" id="ARBA00022989"/>
    </source>
</evidence>
<keyword evidence="2 5" id="KW-0812">Transmembrane</keyword>
<dbReference type="InterPro" id="IPR010652">
    <property type="entry name" value="DUF1232"/>
</dbReference>
<comment type="subcellular location">
    <subcellularLocation>
        <location evidence="1">Endomembrane system</location>
        <topology evidence="1">Multi-pass membrane protein</topology>
    </subcellularLocation>
</comment>
<evidence type="ECO:0000313" key="8">
    <source>
        <dbReference type="Proteomes" id="UP000184335"/>
    </source>
</evidence>
<keyword evidence="8" id="KW-1185">Reference proteome</keyword>
<dbReference type="Proteomes" id="UP000184335">
    <property type="component" value="Unassembled WGS sequence"/>
</dbReference>